<comment type="caution">
    <text evidence="2">The sequence shown here is derived from an EMBL/GenBank/DDBJ whole genome shotgun (WGS) entry which is preliminary data.</text>
</comment>
<evidence type="ECO:0000313" key="2">
    <source>
        <dbReference type="EMBL" id="ROV62146.1"/>
    </source>
</evidence>
<evidence type="ECO:0000313" key="4">
    <source>
        <dbReference type="Proteomes" id="UP000278792"/>
    </source>
</evidence>
<dbReference type="EMBL" id="MJMI01000109">
    <property type="protein sequence ID" value="OLQ89030.1"/>
    <property type="molecule type" value="Genomic_DNA"/>
</dbReference>
<dbReference type="OrthoDB" id="5894247at2"/>
<reference evidence="1 3" key="1">
    <citation type="submission" date="2016-09" db="EMBL/GenBank/DDBJ databases">
        <title>Genomic Taxonomy of the Vibrionaceae.</title>
        <authorList>
            <person name="Gonzalez-Castillo A."/>
            <person name="Gomez-Gil B."/>
            <person name="Enciso-Ibarra K."/>
        </authorList>
    </citation>
    <scope>NUCLEOTIDE SEQUENCE [LARGE SCALE GENOMIC DNA]</scope>
    <source>
        <strain evidence="1 3">CAIM 1731</strain>
    </source>
</reference>
<accession>A0A3N3E5Y4</accession>
<sequence length="63" mass="6842">MLVWSLTGLIIFLAIQFFSPSQAFTTKRMLCAFMSCVLGPLMLIAAVGSQVNANCWVKRSASA</sequence>
<name>A0A3N3E5Y4_9VIBR</name>
<keyword evidence="3" id="KW-1185">Reference proteome</keyword>
<evidence type="ECO:0000313" key="3">
    <source>
        <dbReference type="Proteomes" id="UP000186206"/>
    </source>
</evidence>
<dbReference type="Proteomes" id="UP000186206">
    <property type="component" value="Unassembled WGS sequence"/>
</dbReference>
<proteinExistence type="predicted"/>
<evidence type="ECO:0000313" key="1">
    <source>
        <dbReference type="EMBL" id="OLQ89030.1"/>
    </source>
</evidence>
<dbReference type="AlphaFoldDB" id="A0A3N3E5Y4"/>
<dbReference type="Proteomes" id="UP000278792">
    <property type="component" value="Unassembled WGS sequence"/>
</dbReference>
<organism evidence="2 4">
    <name type="scientific">Vibrio ponticus</name>
    <dbReference type="NCBI Taxonomy" id="265668"/>
    <lineage>
        <taxon>Bacteria</taxon>
        <taxon>Pseudomonadati</taxon>
        <taxon>Pseudomonadota</taxon>
        <taxon>Gammaproteobacteria</taxon>
        <taxon>Vibrionales</taxon>
        <taxon>Vibrionaceae</taxon>
        <taxon>Vibrio</taxon>
    </lineage>
</organism>
<protein>
    <submittedName>
        <fullName evidence="2">Uncharacterized protein</fullName>
    </submittedName>
</protein>
<reference evidence="2 4" key="2">
    <citation type="submission" date="2018-11" db="EMBL/GenBank/DDBJ databases">
        <title>Vibrio ponticus strain CAIM 1751 pathogenic for the snapper Lutjanus guttatus.</title>
        <authorList>
            <person name="Soto-Rodriguez S."/>
            <person name="Lozano-Olvera R."/>
            <person name="Gomez-Gil B."/>
        </authorList>
    </citation>
    <scope>NUCLEOTIDE SEQUENCE [LARGE SCALE GENOMIC DNA]</scope>
    <source>
        <strain evidence="2 4">CAIM 1751</strain>
    </source>
</reference>
<dbReference type="EMBL" id="RKIK01000003">
    <property type="protein sequence ID" value="ROV62146.1"/>
    <property type="molecule type" value="Genomic_DNA"/>
</dbReference>
<gene>
    <name evidence="1" type="ORF">BIY21_02675</name>
    <name evidence="2" type="ORF">EGH82_01960</name>
</gene>